<dbReference type="GO" id="GO:0047429">
    <property type="term" value="F:nucleoside triphosphate diphosphatase activity"/>
    <property type="evidence" value="ECO:0007669"/>
    <property type="project" value="UniProtKB-EC"/>
</dbReference>
<dbReference type="PANTHER" id="PTHR43213">
    <property type="entry name" value="BIFUNCTIONAL DTTP/UTP PYROPHOSPHATASE/METHYLTRANSFERASE PROTEIN-RELATED"/>
    <property type="match status" value="1"/>
</dbReference>
<comment type="function">
    <text evidence="3">Nucleoside triphosphate pyrophosphatase. May have a dual role in cell division arrest and in preventing the incorporation of modified nucleotides into cellular nucleic acids.</text>
</comment>
<proteinExistence type="inferred from homology"/>
<keyword evidence="3" id="KW-0546">Nucleotide metabolism</keyword>
<dbReference type="EC" id="3.6.1.9" evidence="3"/>
<dbReference type="NCBIfam" id="TIGR00172">
    <property type="entry name" value="maf"/>
    <property type="match status" value="1"/>
</dbReference>
<dbReference type="HAMAP" id="MF_00528">
    <property type="entry name" value="Maf"/>
    <property type="match status" value="1"/>
</dbReference>
<evidence type="ECO:0000256" key="1">
    <source>
        <dbReference type="ARBA" id="ARBA00001968"/>
    </source>
</evidence>
<dbReference type="PIRSF" id="PIRSF006305">
    <property type="entry name" value="Maf"/>
    <property type="match status" value="1"/>
</dbReference>
<dbReference type="RefSeq" id="WP_007240873.1">
    <property type="nucleotide sequence ID" value="NZ_BAFB01000236.1"/>
</dbReference>
<comment type="catalytic activity">
    <reaction evidence="3">
        <text>a ribonucleoside 5'-triphosphate + H2O = a ribonucleoside 5'-phosphate + diphosphate + H(+)</text>
        <dbReference type="Rhea" id="RHEA:23996"/>
        <dbReference type="ChEBI" id="CHEBI:15377"/>
        <dbReference type="ChEBI" id="CHEBI:15378"/>
        <dbReference type="ChEBI" id="CHEBI:33019"/>
        <dbReference type="ChEBI" id="CHEBI:58043"/>
        <dbReference type="ChEBI" id="CHEBI:61557"/>
        <dbReference type="EC" id="3.6.1.9"/>
    </reaction>
</comment>
<feature type="active site" description="Proton acceptor" evidence="3">
    <location>
        <position position="104"/>
    </location>
</feature>
<evidence type="ECO:0000256" key="2">
    <source>
        <dbReference type="ARBA" id="ARBA00022801"/>
    </source>
</evidence>
<dbReference type="OrthoDB" id="3527985at2"/>
<dbReference type="InterPro" id="IPR029001">
    <property type="entry name" value="ITPase-like_fam"/>
</dbReference>
<comment type="cofactor">
    <cofactor evidence="1 3">
        <name>a divalent metal cation</name>
        <dbReference type="ChEBI" id="CHEBI:60240"/>
    </cofactor>
</comment>
<accession>H5TTA3</accession>
<comment type="catalytic activity">
    <reaction evidence="3">
        <text>a 2'-deoxyribonucleoside 5'-triphosphate + H2O = a 2'-deoxyribonucleoside 5'-phosphate + diphosphate + H(+)</text>
        <dbReference type="Rhea" id="RHEA:44644"/>
        <dbReference type="ChEBI" id="CHEBI:15377"/>
        <dbReference type="ChEBI" id="CHEBI:15378"/>
        <dbReference type="ChEBI" id="CHEBI:33019"/>
        <dbReference type="ChEBI" id="CHEBI:61560"/>
        <dbReference type="ChEBI" id="CHEBI:65317"/>
        <dbReference type="EC" id="3.6.1.9"/>
    </reaction>
</comment>
<keyword evidence="3" id="KW-0963">Cytoplasm</keyword>
<dbReference type="SUPFAM" id="SSF52972">
    <property type="entry name" value="ITPase-like"/>
    <property type="match status" value="1"/>
</dbReference>
<dbReference type="CDD" id="cd00555">
    <property type="entry name" value="Maf"/>
    <property type="match status" value="1"/>
</dbReference>
<comment type="similarity">
    <text evidence="3">Belongs to the Maf family.</text>
</comment>
<name>H5TTA3_GORO1</name>
<gene>
    <name evidence="4" type="ORF">GOOTI_236_00050</name>
</gene>
<dbReference type="Pfam" id="PF02545">
    <property type="entry name" value="Maf"/>
    <property type="match status" value="1"/>
</dbReference>
<dbReference type="Proteomes" id="UP000005038">
    <property type="component" value="Unassembled WGS sequence"/>
</dbReference>
<sequence length="237" mass="25065">MTSGEDDGPRTSADTRFEVILGSASPARLAVLRQGGLDPRVVVPDVDEDALLATLAAEAPGDAVTRLAQAKADSVIRTLLGERVDHADSVDGQTLPDLVVLTCDSMLLFQGTLSGKPHSADVAIEQWKRMRGSEAQLVTGHCVAHVSGLDVAGRTAESASTVVRFADVDDEEIDAYVSTGEPLEVAGAFTLDGRGGWFIEGIEGDPSSVIGIGLPTVRHLLRRLDIRVATLWSQNSR</sequence>
<dbReference type="Gene3D" id="3.90.950.10">
    <property type="match status" value="1"/>
</dbReference>
<comment type="caution">
    <text evidence="4">The sequence shown here is derived from an EMBL/GenBank/DDBJ whole genome shotgun (WGS) entry which is preliminary data.</text>
</comment>
<dbReference type="AlphaFoldDB" id="H5TTA3"/>
<dbReference type="GO" id="GO:0009117">
    <property type="term" value="P:nucleotide metabolic process"/>
    <property type="evidence" value="ECO:0007669"/>
    <property type="project" value="UniProtKB-KW"/>
</dbReference>
<comment type="subcellular location">
    <subcellularLocation>
        <location evidence="3">Cytoplasm</location>
    </subcellularLocation>
</comment>
<reference evidence="4" key="1">
    <citation type="submission" date="2012-02" db="EMBL/GenBank/DDBJ databases">
        <title>Whole genome shotgun sequence of Gordonia otitidis NBRC 100426.</title>
        <authorList>
            <person name="Yoshida I."/>
            <person name="Hosoyama A."/>
            <person name="Tsuchikane K."/>
            <person name="Katsumata H."/>
            <person name="Yamazaki S."/>
            <person name="Fujita N."/>
        </authorList>
    </citation>
    <scope>NUCLEOTIDE SEQUENCE [LARGE SCALE GENOMIC DNA]</scope>
    <source>
        <strain evidence="4">NBRC 100426</strain>
    </source>
</reference>
<dbReference type="EMBL" id="BAFB01000236">
    <property type="protein sequence ID" value="GAB36711.1"/>
    <property type="molecule type" value="Genomic_DNA"/>
</dbReference>
<evidence type="ECO:0000313" key="5">
    <source>
        <dbReference type="Proteomes" id="UP000005038"/>
    </source>
</evidence>
<comment type="caution">
    <text evidence="3">Lacks conserved residue(s) required for the propagation of feature annotation.</text>
</comment>
<evidence type="ECO:0000256" key="3">
    <source>
        <dbReference type="HAMAP-Rule" id="MF_00528"/>
    </source>
</evidence>
<organism evidence="4 5">
    <name type="scientific">Gordonia otitidis (strain DSM 44809 / CCUG 52243 / JCM 12355 / NBRC 100426 / IFM 10032)</name>
    <dbReference type="NCBI Taxonomy" id="1108044"/>
    <lineage>
        <taxon>Bacteria</taxon>
        <taxon>Bacillati</taxon>
        <taxon>Actinomycetota</taxon>
        <taxon>Actinomycetes</taxon>
        <taxon>Mycobacteriales</taxon>
        <taxon>Gordoniaceae</taxon>
        <taxon>Gordonia</taxon>
    </lineage>
</organism>
<keyword evidence="5" id="KW-1185">Reference proteome</keyword>
<dbReference type="InterPro" id="IPR003697">
    <property type="entry name" value="Maf-like"/>
</dbReference>
<dbReference type="GO" id="GO:0005737">
    <property type="term" value="C:cytoplasm"/>
    <property type="evidence" value="ECO:0007669"/>
    <property type="project" value="UniProtKB-SubCell"/>
</dbReference>
<dbReference type="PANTHER" id="PTHR43213:SF5">
    <property type="entry name" value="BIFUNCTIONAL DTTP_UTP PYROPHOSPHATASE_METHYLTRANSFERASE PROTEIN-RELATED"/>
    <property type="match status" value="1"/>
</dbReference>
<protein>
    <recommendedName>
        <fullName evidence="3">Nucleoside triphosphate pyrophosphatase</fullName>
        <ecNumber evidence="3">3.6.1.9</ecNumber>
    </recommendedName>
    <alternativeName>
        <fullName evidence="3">Nucleotide pyrophosphatase</fullName>
        <shortName evidence="3">Nucleotide PPase</shortName>
    </alternativeName>
</protein>
<evidence type="ECO:0000313" key="4">
    <source>
        <dbReference type="EMBL" id="GAB36711.1"/>
    </source>
</evidence>
<dbReference type="STRING" id="1108044.GOOTI_236_00050"/>
<keyword evidence="2 3" id="KW-0378">Hydrolase</keyword>